<dbReference type="InterPro" id="IPR013499">
    <property type="entry name" value="TopoI_euk"/>
</dbReference>
<keyword evidence="9" id="KW-1185">Reference proteome</keyword>
<dbReference type="SUPFAM" id="SSF56741">
    <property type="entry name" value="Eukaryotic DNA topoisomerase I, N-terminal DNA-binding fragment"/>
    <property type="match status" value="1"/>
</dbReference>
<name>U5DC27_AMBTC</name>
<evidence type="ECO:0000256" key="1">
    <source>
        <dbReference type="ARBA" id="ARBA00006645"/>
    </source>
</evidence>
<dbReference type="InterPro" id="IPR008336">
    <property type="entry name" value="TopoI_DNA-bd_euk"/>
</dbReference>
<feature type="compositionally biased region" description="Low complexity" evidence="6">
    <location>
        <begin position="316"/>
        <end position="332"/>
    </location>
</feature>
<feature type="region of interest" description="Disordered" evidence="6">
    <location>
        <begin position="179"/>
        <end position="364"/>
    </location>
</feature>
<feature type="coiled-coil region" evidence="5">
    <location>
        <begin position="452"/>
        <end position="479"/>
    </location>
</feature>
<feature type="compositionally biased region" description="Acidic residues" evidence="6">
    <location>
        <begin position="12"/>
        <end position="21"/>
    </location>
</feature>
<dbReference type="FunFam" id="1.10.10.41:FF:000001">
    <property type="entry name" value="DNA topoisomerase I"/>
    <property type="match status" value="1"/>
</dbReference>
<dbReference type="eggNOG" id="KOG0981">
    <property type="taxonomic scope" value="Eukaryota"/>
</dbReference>
<keyword evidence="4" id="KW-0413">Isomerase</keyword>
<feature type="compositionally biased region" description="Polar residues" evidence="6">
    <location>
        <begin position="68"/>
        <end position="83"/>
    </location>
</feature>
<dbReference type="GO" id="GO:0006265">
    <property type="term" value="P:DNA topological change"/>
    <property type="evidence" value="ECO:0007669"/>
    <property type="project" value="InterPro"/>
</dbReference>
<evidence type="ECO:0000313" key="8">
    <source>
        <dbReference type="EMBL" id="ERN18992.1"/>
    </source>
</evidence>
<organism evidence="8 9">
    <name type="scientific">Amborella trichopoda</name>
    <dbReference type="NCBI Taxonomy" id="13333"/>
    <lineage>
        <taxon>Eukaryota</taxon>
        <taxon>Viridiplantae</taxon>
        <taxon>Streptophyta</taxon>
        <taxon>Embryophyta</taxon>
        <taxon>Tracheophyta</taxon>
        <taxon>Spermatophyta</taxon>
        <taxon>Magnoliopsida</taxon>
        <taxon>Amborellales</taxon>
        <taxon>Amborellaceae</taxon>
        <taxon>Amborella</taxon>
    </lineage>
</organism>
<evidence type="ECO:0000256" key="4">
    <source>
        <dbReference type="ARBA" id="ARBA00023235"/>
    </source>
</evidence>
<feature type="compositionally biased region" description="Polar residues" evidence="6">
    <location>
        <begin position="229"/>
        <end position="239"/>
    </location>
</feature>
<dbReference type="HOGENOM" id="CLU_009193_1_2_1"/>
<evidence type="ECO:0000256" key="2">
    <source>
        <dbReference type="ARBA" id="ARBA00023029"/>
    </source>
</evidence>
<feature type="compositionally biased region" description="Basic residues" evidence="6">
    <location>
        <begin position="333"/>
        <end position="349"/>
    </location>
</feature>
<dbReference type="Gene3D" id="1.10.10.41">
    <property type="entry name" value="Yeast DNA topoisomerase - domain 1"/>
    <property type="match status" value="1"/>
</dbReference>
<dbReference type="InterPro" id="IPR051062">
    <property type="entry name" value="Topoisomerase_IB"/>
</dbReference>
<dbReference type="GO" id="GO:0003917">
    <property type="term" value="F:DNA topoisomerase type I (single strand cut, ATP-independent) activity"/>
    <property type="evidence" value="ECO:0007669"/>
    <property type="project" value="InterPro"/>
</dbReference>
<keyword evidence="2" id="KW-0799">Topoisomerase</keyword>
<evidence type="ECO:0000256" key="5">
    <source>
        <dbReference type="SAM" id="Coils"/>
    </source>
</evidence>
<evidence type="ECO:0000259" key="7">
    <source>
        <dbReference type="SMART" id="SM00435"/>
    </source>
</evidence>
<dbReference type="InterPro" id="IPR013034">
    <property type="entry name" value="DNA_topo_DNA_db_N_dom1"/>
</dbReference>
<keyword evidence="5" id="KW-0175">Coiled coil</keyword>
<dbReference type="Pfam" id="PF02919">
    <property type="entry name" value="Topoisom_I_N"/>
    <property type="match status" value="1"/>
</dbReference>
<protein>
    <recommendedName>
        <fullName evidence="7">DNA topoisomerase I eukaryotic-type domain-containing protein</fullName>
    </recommendedName>
</protein>
<feature type="compositionally biased region" description="Basic and acidic residues" evidence="6">
    <location>
        <begin position="184"/>
        <end position="195"/>
    </location>
</feature>
<keyword evidence="3" id="KW-0238">DNA-binding</keyword>
<dbReference type="PANTHER" id="PTHR10290:SF23">
    <property type="entry name" value="DNA TOPOISOMERASE 1 BETA"/>
    <property type="match status" value="1"/>
</dbReference>
<feature type="region of interest" description="Disordered" evidence="6">
    <location>
        <begin position="1"/>
        <end position="145"/>
    </location>
</feature>
<evidence type="ECO:0000256" key="3">
    <source>
        <dbReference type="ARBA" id="ARBA00023125"/>
    </source>
</evidence>
<dbReference type="InterPro" id="IPR013030">
    <property type="entry name" value="DNA_topo_DNA_db_N_dom2"/>
</dbReference>
<accession>U5DC27</accession>
<gene>
    <name evidence="8" type="ORF">AMTR_s00061p00026580</name>
</gene>
<dbReference type="EMBL" id="KI392075">
    <property type="protein sequence ID" value="ERN18992.1"/>
    <property type="molecule type" value="Genomic_DNA"/>
</dbReference>
<dbReference type="SMART" id="SM00435">
    <property type="entry name" value="TOPEUc"/>
    <property type="match status" value="1"/>
</dbReference>
<dbReference type="GO" id="GO:0003677">
    <property type="term" value="F:DNA binding"/>
    <property type="evidence" value="ECO:0007669"/>
    <property type="project" value="UniProtKB-KW"/>
</dbReference>
<evidence type="ECO:0000256" key="6">
    <source>
        <dbReference type="SAM" id="MobiDB-lite"/>
    </source>
</evidence>
<feature type="domain" description="DNA topoisomerase I eukaryotic-type" evidence="7">
    <location>
        <begin position="502"/>
        <end position="595"/>
    </location>
</feature>
<dbReference type="PANTHER" id="PTHR10290">
    <property type="entry name" value="DNA TOPOISOMERASE I"/>
    <property type="match status" value="1"/>
</dbReference>
<dbReference type="STRING" id="13333.U5DC27"/>
<dbReference type="OMA" id="EEEEYQW"/>
<dbReference type="Proteomes" id="UP000017836">
    <property type="component" value="Unassembled WGS sequence"/>
</dbReference>
<dbReference type="FunFam" id="2.170.11.10:FF:000001">
    <property type="entry name" value="DNA topoisomerase I"/>
    <property type="match status" value="1"/>
</dbReference>
<comment type="similarity">
    <text evidence="1">Belongs to the type IB topoisomerase family.</text>
</comment>
<sequence>MAGDNSLKQEEFENSEDDDDVPLVFKRHSTPTKLKQSVAVPKKSPQGNSKPLGRPISADGSAPKNVSLVKSSHSNVRSNNALPSSKVLPEKSALVRSTTLTTKSGQSRDMSTGINDKDSQPLQRPSAEANVESDDSDDDKPLNSRVAAVAKTVRNNSSGPNLPLPSSAMVLKMSVKSPVNVVKRSPDDSDDEKPLSQKFPQKSSSGAVAGTSIKPAYDDSDEEKPLVSKFQQNGSSKKNLNGELSLKANHILKKRLAGEPQMLAKKPKPSTDPSPSSKVKIEVDVKAETSEKGDDEDDLPISQRMKKSASVSGQASAKKISVKTKVVSSSFKKTGKNTKKEIKKLKQSKSAKGPPGSGDGQKWTTLEHNGVIFPPPYKPHGVKMLYNGLPVDLTPEQEEVATMFAVMKDTEYATKPKFVENFMNDWRVILGKNHIIKKFELCDLTPIYEWHLKEKEKKKHMSAEEKKALKEEKAKLEEKYMWAIVDGVKEKVGNFRVEPPGLFRGRGEHPKMGKLKRRIFPKDITINIGKNAPVPECPILGQRWKDIKHDNTVTWLAFWNDPINTKEFKYVFLAASSSLKGQSDKEKYEKARLLK</sequence>
<feature type="non-terminal residue" evidence="8">
    <location>
        <position position="595"/>
    </location>
</feature>
<dbReference type="AlphaFoldDB" id="U5DC27"/>
<feature type="compositionally biased region" description="Polar residues" evidence="6">
    <location>
        <begin position="95"/>
        <end position="114"/>
    </location>
</feature>
<dbReference type="GO" id="GO:0005694">
    <property type="term" value="C:chromosome"/>
    <property type="evidence" value="ECO:0007669"/>
    <property type="project" value="InterPro"/>
</dbReference>
<reference evidence="9" key="1">
    <citation type="journal article" date="2013" name="Science">
        <title>The Amborella genome and the evolution of flowering plants.</title>
        <authorList>
            <consortium name="Amborella Genome Project"/>
        </authorList>
    </citation>
    <scope>NUCLEOTIDE SEQUENCE [LARGE SCALE GENOMIC DNA]</scope>
</reference>
<feature type="compositionally biased region" description="Basic and acidic residues" evidence="6">
    <location>
        <begin position="279"/>
        <end position="292"/>
    </location>
</feature>
<evidence type="ECO:0000313" key="9">
    <source>
        <dbReference type="Proteomes" id="UP000017836"/>
    </source>
</evidence>
<dbReference type="InterPro" id="IPR036202">
    <property type="entry name" value="TopoI_DNA-bd_euk_N_sf"/>
</dbReference>
<dbReference type="Gramene" id="ERN18992">
    <property type="protein sequence ID" value="ERN18992"/>
    <property type="gene ID" value="AMTR_s00061p00026580"/>
</dbReference>
<proteinExistence type="inferred from homology"/>
<dbReference type="Gene3D" id="2.170.11.10">
    <property type="entry name" value="DNA Topoisomerase I, domain 2"/>
    <property type="match status" value="1"/>
</dbReference>